<organism evidence="1 2">
    <name type="scientific">Cloacimonas acidaminovorans (strain Evry)</name>
    <dbReference type="NCBI Taxonomy" id="459349"/>
    <lineage>
        <taxon>Bacteria</taxon>
        <taxon>Pseudomonadati</taxon>
        <taxon>Candidatus Cloacimonadota</taxon>
        <taxon>Candidatus Cloacimonadia</taxon>
        <taxon>Candidatus Cloacimonadales</taxon>
        <taxon>Candidatus Cloacimonadaceae</taxon>
        <taxon>Candidatus Cloacimonas</taxon>
    </lineage>
</organism>
<keyword evidence="2" id="KW-1185">Reference proteome</keyword>
<proteinExistence type="predicted"/>
<dbReference type="AlphaFoldDB" id="B0VJC2"/>
<protein>
    <submittedName>
        <fullName evidence="1">Uncharacterized protein</fullName>
    </submittedName>
</protein>
<dbReference type="KEGG" id="caci:CLOAM1740"/>
<evidence type="ECO:0000313" key="2">
    <source>
        <dbReference type="Proteomes" id="UP000002019"/>
    </source>
</evidence>
<dbReference type="EMBL" id="CU466930">
    <property type="protein sequence ID" value="CAO81576.1"/>
    <property type="molecule type" value="Genomic_DNA"/>
</dbReference>
<name>B0VJC2_CLOAI</name>
<accession>B0VJC2</accession>
<gene>
    <name evidence="1" type="ordered locus">CLOAM1740</name>
</gene>
<dbReference type="Proteomes" id="UP000002019">
    <property type="component" value="Chromosome"/>
</dbReference>
<sequence length="89" mass="10346">MLFFTGIIYAQAATTTTQQQPVKGFEGARRYVEEKELVIEIKALIPSTDIFQDKSDTYRKAGEYKFSFTIEDIREQSDTLLNKWLKESK</sequence>
<dbReference type="HOGENOM" id="CLU_2449318_0_0_0"/>
<dbReference type="STRING" id="459349.CLOAM1740"/>
<evidence type="ECO:0000313" key="1">
    <source>
        <dbReference type="EMBL" id="CAO81576.1"/>
    </source>
</evidence>
<reference evidence="1 2" key="1">
    <citation type="journal article" date="2008" name="J. Bacteriol.">
        <title>'Candidatus Cloacamonas acidaminovorans': genome sequence reconstruction provides a first glimpse of a new bacterial division.</title>
        <authorList>
            <person name="Pelletier E."/>
            <person name="Kreimeyer A."/>
            <person name="Bocs S."/>
            <person name="Rouy Z."/>
            <person name="Gyapay G."/>
            <person name="Chouari R."/>
            <person name="Riviere D."/>
            <person name="Ganesan A."/>
            <person name="Daegelen P."/>
            <person name="Sghir A."/>
            <person name="Cohen G.N."/>
            <person name="Medigue C."/>
            <person name="Weissenbach J."/>
            <person name="Le Paslier D."/>
        </authorList>
    </citation>
    <scope>NUCLEOTIDE SEQUENCE [LARGE SCALE GENOMIC DNA]</scope>
    <source>
        <strain evidence="2">Evry</strain>
    </source>
</reference>